<evidence type="ECO:0000313" key="2">
    <source>
        <dbReference type="Proteomes" id="UP000317365"/>
    </source>
</evidence>
<reference evidence="2" key="1">
    <citation type="submission" date="2019-02" db="EMBL/GenBank/DDBJ databases">
        <title>Complete genome sequence of Rhodoferax sp. Gr-4.</title>
        <authorList>
            <person name="Jin L."/>
        </authorList>
    </citation>
    <scope>NUCLEOTIDE SEQUENCE [LARGE SCALE GENOMIC DNA]</scope>
    <source>
        <strain evidence="2">Gr-4</strain>
    </source>
</reference>
<organism evidence="1 2">
    <name type="scientific">Rhodoferax aquaticus</name>
    <dbReference type="NCBI Taxonomy" id="2527691"/>
    <lineage>
        <taxon>Bacteria</taxon>
        <taxon>Pseudomonadati</taxon>
        <taxon>Pseudomonadota</taxon>
        <taxon>Betaproteobacteria</taxon>
        <taxon>Burkholderiales</taxon>
        <taxon>Comamonadaceae</taxon>
        <taxon>Rhodoferax</taxon>
    </lineage>
</organism>
<dbReference type="Proteomes" id="UP000317365">
    <property type="component" value="Chromosome"/>
</dbReference>
<keyword evidence="2" id="KW-1185">Reference proteome</keyword>
<proteinExistence type="predicted"/>
<dbReference type="RefSeq" id="WP_142811081.1">
    <property type="nucleotide sequence ID" value="NZ_CP036282.1"/>
</dbReference>
<evidence type="ECO:0000313" key="1">
    <source>
        <dbReference type="EMBL" id="QDL54296.1"/>
    </source>
</evidence>
<dbReference type="AlphaFoldDB" id="A0A515ENP4"/>
<reference evidence="2" key="2">
    <citation type="journal article" date="2020" name="Int. J. Syst. Evol. Microbiol.">
        <title>Genomic insights into a novel species Rhodoferax aquaticus sp. nov., isolated from freshwater.</title>
        <authorList>
            <person name="Li T."/>
            <person name="Zhuo Y."/>
            <person name="Jin C.Z."/>
            <person name="Wu X."/>
            <person name="Ko S.R."/>
            <person name="Jin F.J."/>
            <person name="Ahn C.Y."/>
            <person name="Oh H.M."/>
            <person name="Lee H.G."/>
            <person name="Jin L."/>
        </authorList>
    </citation>
    <scope>NUCLEOTIDE SEQUENCE [LARGE SCALE GENOMIC DNA]</scope>
    <source>
        <strain evidence="2">Gr-4</strain>
    </source>
</reference>
<accession>A0A515ENP4</accession>
<sequence length="237" mass="26524">MQDPQERVRLAMESVLQWSAISPHTPLVLCDGSGFDFRPMVAQLPNAHQIECLTFQNDSAAVQLHGRGYGEGEIVKYAIENSEQIRTAGAFAKCTSKLWVENFAGCMQQWNGDLLLKGVFSNTFSPLTPTTLAYIDTRFYAANIDIYRKLFLNAHLAVRSQHGHSLEECFKDIFLTAQLKGCLMAPPPIICGVGGGTGVYYTNTPLRKQKERLKYAIAKRDQAFTPWFTTAKRNVLN</sequence>
<gene>
    <name evidence="1" type="ORF">EXZ61_09015</name>
</gene>
<name>A0A515ENP4_9BURK</name>
<dbReference type="KEGG" id="rhg:EXZ61_09015"/>
<dbReference type="EMBL" id="CP036282">
    <property type="protein sequence ID" value="QDL54296.1"/>
    <property type="molecule type" value="Genomic_DNA"/>
</dbReference>
<protein>
    <submittedName>
        <fullName evidence="1">Uncharacterized protein</fullName>
    </submittedName>
</protein>